<dbReference type="PROSITE" id="PS01229">
    <property type="entry name" value="COF_2"/>
    <property type="match status" value="1"/>
</dbReference>
<dbReference type="SFLD" id="SFLDG01140">
    <property type="entry name" value="C2.B:_Phosphomannomutase_and_P"/>
    <property type="match status" value="1"/>
</dbReference>
<dbReference type="InterPro" id="IPR036412">
    <property type="entry name" value="HAD-like_sf"/>
</dbReference>
<dbReference type="RefSeq" id="WP_342372851.1">
    <property type="nucleotide sequence ID" value="NZ_CP115965.1"/>
</dbReference>
<dbReference type="Proteomes" id="UP001434337">
    <property type="component" value="Chromosome"/>
</dbReference>
<keyword evidence="1" id="KW-0378">Hydrolase</keyword>
<dbReference type="SFLD" id="SFLDS00003">
    <property type="entry name" value="Haloacid_Dehalogenase"/>
    <property type="match status" value="1"/>
</dbReference>
<dbReference type="GO" id="GO:0016787">
    <property type="term" value="F:hydrolase activity"/>
    <property type="evidence" value="ECO:0007669"/>
    <property type="project" value="UniProtKB-KW"/>
</dbReference>
<dbReference type="InterPro" id="IPR000150">
    <property type="entry name" value="Cof"/>
</dbReference>
<dbReference type="CDD" id="cd07516">
    <property type="entry name" value="HAD_Pase"/>
    <property type="match status" value="1"/>
</dbReference>
<dbReference type="EMBL" id="CP115965">
    <property type="protein sequence ID" value="WZW98996.1"/>
    <property type="molecule type" value="Genomic_DNA"/>
</dbReference>
<proteinExistence type="predicted"/>
<dbReference type="Gene3D" id="3.30.1240.10">
    <property type="match status" value="1"/>
</dbReference>
<accession>A0ABZ3CA17</accession>
<dbReference type="SUPFAM" id="SSF56784">
    <property type="entry name" value="HAD-like"/>
    <property type="match status" value="1"/>
</dbReference>
<reference evidence="1 2" key="1">
    <citation type="journal article" date="2023" name="Environ Microbiome">
        <title>A coral-associated actinobacterium mitigates coral bleaching under heat stress.</title>
        <authorList>
            <person name="Li J."/>
            <person name="Zou Y."/>
            <person name="Li Q."/>
            <person name="Zhang J."/>
            <person name="Bourne D.G."/>
            <person name="Lyu Y."/>
            <person name="Liu C."/>
            <person name="Zhang S."/>
        </authorList>
    </citation>
    <scope>NUCLEOTIDE SEQUENCE [LARGE SCALE GENOMIC DNA]</scope>
    <source>
        <strain evidence="1 2">SCSIO 13291</strain>
    </source>
</reference>
<name>A0ABZ3CA17_9ACTN</name>
<protein>
    <submittedName>
        <fullName evidence="1">HAD family hydrolase</fullName>
    </submittedName>
</protein>
<keyword evidence="2" id="KW-1185">Reference proteome</keyword>
<dbReference type="PANTHER" id="PTHR10000">
    <property type="entry name" value="PHOSPHOSERINE PHOSPHATASE"/>
    <property type="match status" value="1"/>
</dbReference>
<dbReference type="PANTHER" id="PTHR10000:SF8">
    <property type="entry name" value="HAD SUPERFAMILY HYDROLASE-LIKE, TYPE 3"/>
    <property type="match status" value="1"/>
</dbReference>
<dbReference type="Pfam" id="PF08282">
    <property type="entry name" value="Hydrolase_3"/>
    <property type="match status" value="1"/>
</dbReference>
<evidence type="ECO:0000313" key="1">
    <source>
        <dbReference type="EMBL" id="WZW98996.1"/>
    </source>
</evidence>
<evidence type="ECO:0000313" key="2">
    <source>
        <dbReference type="Proteomes" id="UP001434337"/>
    </source>
</evidence>
<dbReference type="InterPro" id="IPR023214">
    <property type="entry name" value="HAD_sf"/>
</dbReference>
<dbReference type="NCBIfam" id="TIGR00099">
    <property type="entry name" value="Cof-subfamily"/>
    <property type="match status" value="1"/>
</dbReference>
<organism evidence="1 2">
    <name type="scientific">Propioniciclava soli</name>
    <dbReference type="NCBI Taxonomy" id="2775081"/>
    <lineage>
        <taxon>Bacteria</taxon>
        <taxon>Bacillati</taxon>
        <taxon>Actinomycetota</taxon>
        <taxon>Actinomycetes</taxon>
        <taxon>Propionibacteriales</taxon>
        <taxon>Propionibacteriaceae</taxon>
        <taxon>Propioniciclava</taxon>
    </lineage>
</organism>
<sequence>MIRLLATDVDGTLIHSDHVTISARTREAFLAASEAGIVVTAVSGRQPYSIAALVRGTALEGPAIGSNGSVAMHLSTGELFFEEILDVDAQRTLVEAMRARFPGVRAVSVRDGGNTYLAEHGYSGPQDPGAQSAAWEVVHRFADLDEVLAAGSVKLVLKHDDVEPRALLAAARELAVPGCHPTISGAPFLEVAREGVTKASGLASVCTHLGIDASEVMVFGDNVNDVEMLRWAGVGVAMGNATPEALAAADRVTLTNDADGVAQVIEGLLGDAAHGTPRA</sequence>
<gene>
    <name evidence="1" type="ORF">PCC79_01950</name>
</gene>
<dbReference type="Gene3D" id="3.40.50.1000">
    <property type="entry name" value="HAD superfamily/HAD-like"/>
    <property type="match status" value="1"/>
</dbReference>